<keyword evidence="2" id="KW-0677">Repeat</keyword>
<dbReference type="SUPFAM" id="SSF57667">
    <property type="entry name" value="beta-beta-alpha zinc fingers"/>
    <property type="match status" value="1"/>
</dbReference>
<evidence type="ECO:0000259" key="7">
    <source>
        <dbReference type="PROSITE" id="PS50157"/>
    </source>
</evidence>
<dbReference type="AlphaFoldDB" id="A0A166HGY1"/>
<dbReference type="GO" id="GO:0005667">
    <property type="term" value="C:transcription regulator complex"/>
    <property type="evidence" value="ECO:0007669"/>
    <property type="project" value="TreeGrafter"/>
</dbReference>
<feature type="region of interest" description="Disordered" evidence="6">
    <location>
        <begin position="1"/>
        <end position="32"/>
    </location>
</feature>
<sequence length="110" mass="12778">MAPPVPVPNLIKKSRGRRVPTRTVSDSEETRPTSRNYVCEVKQCGKRFSRGEHLKRHIRSIHTNEKPFKCPFHSCDKYFSRFDNLTQHQKVHKSPAFNTDVTEKIAMNSP</sequence>
<evidence type="ECO:0000256" key="5">
    <source>
        <dbReference type="PROSITE-ProRule" id="PRU00042"/>
    </source>
</evidence>
<dbReference type="Proteomes" id="UP000076798">
    <property type="component" value="Unassembled WGS sequence"/>
</dbReference>
<dbReference type="GO" id="GO:0008270">
    <property type="term" value="F:zinc ion binding"/>
    <property type="evidence" value="ECO:0007669"/>
    <property type="project" value="UniProtKB-KW"/>
</dbReference>
<dbReference type="OrthoDB" id="6365676at2759"/>
<dbReference type="Gene3D" id="3.30.160.60">
    <property type="entry name" value="Classic Zinc Finger"/>
    <property type="match status" value="2"/>
</dbReference>
<evidence type="ECO:0000256" key="6">
    <source>
        <dbReference type="SAM" id="MobiDB-lite"/>
    </source>
</evidence>
<feature type="domain" description="C2H2-type" evidence="7">
    <location>
        <begin position="37"/>
        <end position="67"/>
    </location>
</feature>
<dbReference type="InterPro" id="IPR013087">
    <property type="entry name" value="Znf_C2H2_type"/>
</dbReference>
<dbReference type="GO" id="GO:0000785">
    <property type="term" value="C:chromatin"/>
    <property type="evidence" value="ECO:0007669"/>
    <property type="project" value="TreeGrafter"/>
</dbReference>
<feature type="domain" description="C2H2-type" evidence="7">
    <location>
        <begin position="68"/>
        <end position="97"/>
    </location>
</feature>
<dbReference type="InterPro" id="IPR036236">
    <property type="entry name" value="Znf_C2H2_sf"/>
</dbReference>
<evidence type="ECO:0000313" key="9">
    <source>
        <dbReference type="Proteomes" id="UP000076798"/>
    </source>
</evidence>
<dbReference type="STRING" id="1314776.A0A166HGY1"/>
<reference evidence="8 9" key="1">
    <citation type="journal article" date="2016" name="Mol. Biol. Evol.">
        <title>Comparative Genomics of Early-Diverging Mushroom-Forming Fungi Provides Insights into the Origins of Lignocellulose Decay Capabilities.</title>
        <authorList>
            <person name="Nagy L.G."/>
            <person name="Riley R."/>
            <person name="Tritt A."/>
            <person name="Adam C."/>
            <person name="Daum C."/>
            <person name="Floudas D."/>
            <person name="Sun H."/>
            <person name="Yadav J.S."/>
            <person name="Pangilinan J."/>
            <person name="Larsson K.H."/>
            <person name="Matsuura K."/>
            <person name="Barry K."/>
            <person name="Labutti K."/>
            <person name="Kuo R."/>
            <person name="Ohm R.A."/>
            <person name="Bhattacharya S.S."/>
            <person name="Shirouzu T."/>
            <person name="Yoshinaga Y."/>
            <person name="Martin F.M."/>
            <person name="Grigoriev I.V."/>
            <person name="Hibbett D.S."/>
        </authorList>
    </citation>
    <scope>NUCLEOTIDE SEQUENCE [LARGE SCALE GENOMIC DNA]</scope>
    <source>
        <strain evidence="8 9">HHB10207 ss-3</strain>
    </source>
</reference>
<dbReference type="GO" id="GO:0000978">
    <property type="term" value="F:RNA polymerase II cis-regulatory region sequence-specific DNA binding"/>
    <property type="evidence" value="ECO:0007669"/>
    <property type="project" value="TreeGrafter"/>
</dbReference>
<dbReference type="SMART" id="SM00355">
    <property type="entry name" value="ZnF_C2H2"/>
    <property type="match status" value="2"/>
</dbReference>
<dbReference type="FunFam" id="3.30.160.60:FF:002343">
    <property type="entry name" value="Zinc finger protein 33A"/>
    <property type="match status" value="1"/>
</dbReference>
<accession>A0A166HGY1</accession>
<dbReference type="Pfam" id="PF00096">
    <property type="entry name" value="zf-C2H2"/>
    <property type="match status" value="2"/>
</dbReference>
<dbReference type="PROSITE" id="PS00028">
    <property type="entry name" value="ZINC_FINGER_C2H2_1"/>
    <property type="match status" value="2"/>
</dbReference>
<dbReference type="GO" id="GO:0031519">
    <property type="term" value="C:PcG protein complex"/>
    <property type="evidence" value="ECO:0007669"/>
    <property type="project" value="TreeGrafter"/>
</dbReference>
<evidence type="ECO:0000256" key="1">
    <source>
        <dbReference type="ARBA" id="ARBA00022723"/>
    </source>
</evidence>
<name>A0A166HGY1_9AGAM</name>
<gene>
    <name evidence="8" type="ORF">SISSUDRAFT_979905</name>
</gene>
<keyword evidence="9" id="KW-1185">Reference proteome</keyword>
<dbReference type="GO" id="GO:0000981">
    <property type="term" value="F:DNA-binding transcription factor activity, RNA polymerase II-specific"/>
    <property type="evidence" value="ECO:0007669"/>
    <property type="project" value="TreeGrafter"/>
</dbReference>
<keyword evidence="3 5" id="KW-0863">Zinc-finger</keyword>
<evidence type="ECO:0000256" key="2">
    <source>
        <dbReference type="ARBA" id="ARBA00022737"/>
    </source>
</evidence>
<dbReference type="EMBL" id="KV428012">
    <property type="protein sequence ID" value="KZT42703.1"/>
    <property type="molecule type" value="Genomic_DNA"/>
</dbReference>
<keyword evidence="1" id="KW-0479">Metal-binding</keyword>
<dbReference type="PANTHER" id="PTHR14003:SF19">
    <property type="entry name" value="YY2 TRANSCRIPTION FACTOR"/>
    <property type="match status" value="1"/>
</dbReference>
<dbReference type="PROSITE" id="PS50157">
    <property type="entry name" value="ZINC_FINGER_C2H2_2"/>
    <property type="match status" value="2"/>
</dbReference>
<evidence type="ECO:0000256" key="3">
    <source>
        <dbReference type="ARBA" id="ARBA00022771"/>
    </source>
</evidence>
<dbReference type="PANTHER" id="PTHR14003">
    <property type="entry name" value="TRANSCRIPTIONAL REPRESSOR PROTEIN YY"/>
    <property type="match status" value="1"/>
</dbReference>
<evidence type="ECO:0000256" key="4">
    <source>
        <dbReference type="ARBA" id="ARBA00022833"/>
    </source>
</evidence>
<keyword evidence="4" id="KW-0862">Zinc</keyword>
<evidence type="ECO:0000313" key="8">
    <source>
        <dbReference type="EMBL" id="KZT42703.1"/>
    </source>
</evidence>
<organism evidence="8 9">
    <name type="scientific">Sistotremastrum suecicum HHB10207 ss-3</name>
    <dbReference type="NCBI Taxonomy" id="1314776"/>
    <lineage>
        <taxon>Eukaryota</taxon>
        <taxon>Fungi</taxon>
        <taxon>Dikarya</taxon>
        <taxon>Basidiomycota</taxon>
        <taxon>Agaricomycotina</taxon>
        <taxon>Agaricomycetes</taxon>
        <taxon>Sistotremastrales</taxon>
        <taxon>Sistotremastraceae</taxon>
        <taxon>Sistotremastrum</taxon>
    </lineage>
</organism>
<proteinExistence type="predicted"/>
<protein>
    <recommendedName>
        <fullName evidence="7">C2H2-type domain-containing protein</fullName>
    </recommendedName>
</protein>